<organism evidence="3 4">
    <name type="scientific">Coemansia spiralis</name>
    <dbReference type="NCBI Taxonomy" id="417178"/>
    <lineage>
        <taxon>Eukaryota</taxon>
        <taxon>Fungi</taxon>
        <taxon>Fungi incertae sedis</taxon>
        <taxon>Zoopagomycota</taxon>
        <taxon>Kickxellomycotina</taxon>
        <taxon>Kickxellomycetes</taxon>
        <taxon>Kickxellales</taxon>
        <taxon>Kickxellaceae</taxon>
        <taxon>Coemansia</taxon>
    </lineage>
</organism>
<name>A0A9W8G2V6_9FUNG</name>
<evidence type="ECO:0000259" key="2">
    <source>
        <dbReference type="Pfam" id="PF11223"/>
    </source>
</evidence>
<protein>
    <recommendedName>
        <fullName evidence="2">DUF3020 domain-containing protein</fullName>
    </recommendedName>
</protein>
<accession>A0A9W8G2V6</accession>
<gene>
    <name evidence="3" type="ORF">GGI25_005660</name>
</gene>
<dbReference type="Pfam" id="PF11223">
    <property type="entry name" value="DUF3020"/>
    <property type="match status" value="1"/>
</dbReference>
<reference evidence="3" key="1">
    <citation type="submission" date="2022-07" db="EMBL/GenBank/DDBJ databases">
        <title>Phylogenomic reconstructions and comparative analyses of Kickxellomycotina fungi.</title>
        <authorList>
            <person name="Reynolds N.K."/>
            <person name="Stajich J.E."/>
            <person name="Barry K."/>
            <person name="Grigoriev I.V."/>
            <person name="Crous P."/>
            <person name="Smith M.E."/>
        </authorList>
    </citation>
    <scope>NUCLEOTIDE SEQUENCE</scope>
    <source>
        <strain evidence="3">NRRL 3115</strain>
    </source>
</reference>
<comment type="caution">
    <text evidence="3">The sequence shown here is derived from an EMBL/GenBank/DDBJ whole genome shotgun (WGS) entry which is preliminary data.</text>
</comment>
<dbReference type="AlphaFoldDB" id="A0A9W8G2V6"/>
<dbReference type="EMBL" id="JANBTW010000112">
    <property type="protein sequence ID" value="KAJ2671011.1"/>
    <property type="molecule type" value="Genomic_DNA"/>
</dbReference>
<evidence type="ECO:0000313" key="4">
    <source>
        <dbReference type="Proteomes" id="UP001151518"/>
    </source>
</evidence>
<feature type="domain" description="DUF3020" evidence="2">
    <location>
        <begin position="42"/>
        <end position="90"/>
    </location>
</feature>
<proteinExistence type="predicted"/>
<feature type="region of interest" description="Disordered" evidence="1">
    <location>
        <begin position="1"/>
        <end position="27"/>
    </location>
</feature>
<evidence type="ECO:0000256" key="1">
    <source>
        <dbReference type="SAM" id="MobiDB-lite"/>
    </source>
</evidence>
<evidence type="ECO:0000313" key="3">
    <source>
        <dbReference type="EMBL" id="KAJ2671011.1"/>
    </source>
</evidence>
<sequence>MFSSARSFSKQVLNHRAQLQQQTKSQLRLRDDDVLDKMRLENRQRKKRWRELNDERNKDNDLRCRVNKRANQLYGATHSADKEKWIGEEFARRQQRRREKEEKRKVSLPEGFGSYMELEHQVRAASGAWKVTLPPLSSVVPEQFLRPQGDVTPFVLCDSVADDDTGGHAPMTAADCVPSSGQCDRQREEGYSFYGQPRHLRPWEEEDPTADGLQCRSPTTTGADGLLSEAAFSLMSLSAGSGHHAVDCPPN</sequence>
<dbReference type="InterPro" id="IPR021386">
    <property type="entry name" value="SPP41_DUF3020"/>
</dbReference>
<dbReference type="Proteomes" id="UP001151518">
    <property type="component" value="Unassembled WGS sequence"/>
</dbReference>
<dbReference type="OrthoDB" id="5595797at2759"/>
<feature type="compositionally biased region" description="Polar residues" evidence="1">
    <location>
        <begin position="1"/>
        <end position="26"/>
    </location>
</feature>